<dbReference type="AlphaFoldDB" id="A0A1E4T6F4"/>
<dbReference type="STRING" id="983967.A0A1E4T6F4"/>
<evidence type="ECO:0000259" key="4">
    <source>
        <dbReference type="PROSITE" id="PS50102"/>
    </source>
</evidence>
<dbReference type="Proteomes" id="UP000094801">
    <property type="component" value="Unassembled WGS sequence"/>
</dbReference>
<accession>A0A1E4T6F4</accession>
<feature type="region of interest" description="Disordered" evidence="3">
    <location>
        <begin position="77"/>
        <end position="113"/>
    </location>
</feature>
<feature type="region of interest" description="Disordered" evidence="3">
    <location>
        <begin position="437"/>
        <end position="493"/>
    </location>
</feature>
<feature type="region of interest" description="Disordered" evidence="3">
    <location>
        <begin position="516"/>
        <end position="583"/>
    </location>
</feature>
<feature type="compositionally biased region" description="Polar residues" evidence="3">
    <location>
        <begin position="548"/>
        <end position="572"/>
    </location>
</feature>
<feature type="domain" description="RRM" evidence="4">
    <location>
        <begin position="308"/>
        <end position="382"/>
    </location>
</feature>
<dbReference type="Pfam" id="PF00076">
    <property type="entry name" value="RRM_1"/>
    <property type="match status" value="2"/>
</dbReference>
<evidence type="ECO:0000313" key="5">
    <source>
        <dbReference type="EMBL" id="ODV87340.1"/>
    </source>
</evidence>
<evidence type="ECO:0000256" key="3">
    <source>
        <dbReference type="SAM" id="MobiDB-lite"/>
    </source>
</evidence>
<organism evidence="5 6">
    <name type="scientific">[Candida] arabinofermentans NRRL YB-2248</name>
    <dbReference type="NCBI Taxonomy" id="983967"/>
    <lineage>
        <taxon>Eukaryota</taxon>
        <taxon>Fungi</taxon>
        <taxon>Dikarya</taxon>
        <taxon>Ascomycota</taxon>
        <taxon>Saccharomycotina</taxon>
        <taxon>Pichiomycetes</taxon>
        <taxon>Pichiales</taxon>
        <taxon>Pichiaceae</taxon>
        <taxon>Ogataea</taxon>
        <taxon>Ogataea/Candida clade</taxon>
    </lineage>
</organism>
<dbReference type="Gene3D" id="3.30.70.330">
    <property type="match status" value="3"/>
</dbReference>
<dbReference type="InterPro" id="IPR012677">
    <property type="entry name" value="Nucleotide-bd_a/b_plait_sf"/>
</dbReference>
<reference evidence="6" key="1">
    <citation type="submission" date="2016-04" db="EMBL/GenBank/DDBJ databases">
        <title>Comparative genomics of biotechnologically important yeasts.</title>
        <authorList>
            <consortium name="DOE Joint Genome Institute"/>
            <person name="Riley R."/>
            <person name="Haridas S."/>
            <person name="Wolfe K.H."/>
            <person name="Lopes M.R."/>
            <person name="Hittinger C.T."/>
            <person name="Goker M."/>
            <person name="Salamov A."/>
            <person name="Wisecaver J."/>
            <person name="Long T.M."/>
            <person name="Aerts A.L."/>
            <person name="Barry K."/>
            <person name="Choi C."/>
            <person name="Clum A."/>
            <person name="Coughlan A.Y."/>
            <person name="Deshpande S."/>
            <person name="Douglass A.P."/>
            <person name="Hanson S.J."/>
            <person name="Klenk H.-P."/>
            <person name="Labutti K."/>
            <person name="Lapidus A."/>
            <person name="Lindquist E."/>
            <person name="Lipzen A."/>
            <person name="Meier-Kolthoff J.P."/>
            <person name="Ohm R.A."/>
            <person name="Otillar R.P."/>
            <person name="Pangilinan J."/>
            <person name="Peng Y."/>
            <person name="Rokas A."/>
            <person name="Rosa C.A."/>
            <person name="Scheuner C."/>
            <person name="Sibirny A.A."/>
            <person name="Slot J.C."/>
            <person name="Stielow J.B."/>
            <person name="Sun H."/>
            <person name="Kurtzman C.P."/>
            <person name="Blackwell M."/>
            <person name="Grigoriev I.V."/>
            <person name="Jeffries T.W."/>
        </authorList>
    </citation>
    <scope>NUCLEOTIDE SEQUENCE [LARGE SCALE GENOMIC DNA]</scope>
    <source>
        <strain evidence="6">NRRL YB-2248</strain>
    </source>
</reference>
<evidence type="ECO:0000256" key="2">
    <source>
        <dbReference type="PROSITE-ProRule" id="PRU00176"/>
    </source>
</evidence>
<evidence type="ECO:0000256" key="1">
    <source>
        <dbReference type="ARBA" id="ARBA00022884"/>
    </source>
</evidence>
<dbReference type="SMART" id="SM00360">
    <property type="entry name" value="RRM"/>
    <property type="match status" value="2"/>
</dbReference>
<feature type="domain" description="RRM" evidence="4">
    <location>
        <begin position="132"/>
        <end position="222"/>
    </location>
</feature>
<dbReference type="InterPro" id="IPR035979">
    <property type="entry name" value="RBD_domain_sf"/>
</dbReference>
<protein>
    <recommendedName>
        <fullName evidence="4">RRM domain-containing protein</fullName>
    </recommendedName>
</protein>
<dbReference type="OrthoDB" id="410044at2759"/>
<keyword evidence="1 2" id="KW-0694">RNA-binding</keyword>
<dbReference type="CDD" id="cd12453">
    <property type="entry name" value="RRM1_RIM4_like"/>
    <property type="match status" value="1"/>
</dbReference>
<dbReference type="EMBL" id="KV453848">
    <property type="protein sequence ID" value="ODV87340.1"/>
    <property type="molecule type" value="Genomic_DNA"/>
</dbReference>
<feature type="compositionally biased region" description="Polar residues" evidence="3">
    <location>
        <begin position="476"/>
        <end position="493"/>
    </location>
</feature>
<feature type="compositionally biased region" description="Polar residues" evidence="3">
    <location>
        <begin position="438"/>
        <end position="466"/>
    </location>
</feature>
<name>A0A1E4T6F4_9ASCO</name>
<proteinExistence type="predicted"/>
<dbReference type="PANTHER" id="PTHR21245">
    <property type="entry name" value="HETEROGENEOUS NUCLEAR RIBONUCLEOPROTEIN"/>
    <property type="match status" value="1"/>
</dbReference>
<sequence length="711" mass="80584">MAIERTILGSIDDNSIRFLKNECTEKQAGLKDLIDTPLLTDRNYEFSDDNSGQDDSSEASDLASLYAENDEDEIDAVPSSLDEKSLNEVESDTPPSGNENDAEKANAPAAYLDDSFTREAAELPTERGRPSACVFVASLSSNLSDDILCQSVTSHFKQWGSISLVKVLRDPANRPYAFVQFKKDEEAKRAIIEGQHSLLNGRTVRCEKARVNRTLYIETTNKGMSDDDIKTLLEKFGEIEKFVGAEEKDCEEGSVDEEYSFWFCKFVFRQDAISAYANLKVKPFWNVEWAQNLEDESSDTPEVTIDKYSIFVGQLDPRISREDLLERFEHHGKIKEAILVNRPLNNFAFIKFETRKAAASAVERENHSMFKFRTIHVQYREMYNNYKKKLSSENGGVKLSLAPPPVSFRRRHSYAAQDSPKRAQSFYSTRLAGIGSPPLQQSYQHTHQPTIIQDHSRKQSMQNGNLNKYPFRRPLVNNNTQQKKYTYNQPPYQKTFRSSFDFGSINETDSYQPIQYRAGSRGSDSYREYIDSDDENTVDTRSHDPTAARNTYTGHSLNTNGAPKTNYSSTSVDGEEYSPSMGQKSEFESATLEVSPISPSTAVISSGPGYYPPQIPYYYMIPPKDMGYPGSPVSPEMVENGQSMNMRGNNQVRHGNPQSQAFYYTYSPYDPAMNPAIYPYYLYYNPNPIPGTANEMKSKFSSGDFDQTQNY</sequence>
<gene>
    <name evidence="5" type="ORF">CANARDRAFT_5886</name>
</gene>
<dbReference type="SUPFAM" id="SSF54928">
    <property type="entry name" value="RNA-binding domain, RBD"/>
    <property type="match status" value="2"/>
</dbReference>
<dbReference type="GO" id="GO:0003723">
    <property type="term" value="F:RNA binding"/>
    <property type="evidence" value="ECO:0007669"/>
    <property type="project" value="UniProtKB-UniRule"/>
</dbReference>
<dbReference type="InterPro" id="IPR034352">
    <property type="entry name" value="Rim4_RRM1"/>
</dbReference>
<dbReference type="PROSITE" id="PS50102">
    <property type="entry name" value="RRM"/>
    <property type="match status" value="2"/>
</dbReference>
<dbReference type="InterPro" id="IPR000504">
    <property type="entry name" value="RRM_dom"/>
</dbReference>
<keyword evidence="6" id="KW-1185">Reference proteome</keyword>
<evidence type="ECO:0000313" key="6">
    <source>
        <dbReference type="Proteomes" id="UP000094801"/>
    </source>
</evidence>